<dbReference type="Proteomes" id="UP000787635">
    <property type="component" value="Unassembled WGS sequence"/>
</dbReference>
<evidence type="ECO:0000313" key="1">
    <source>
        <dbReference type="EMBL" id="NKC34638.1"/>
    </source>
</evidence>
<name>A0ABX1ECF0_9PROT</name>
<dbReference type="EMBL" id="JAAVNE010000120">
    <property type="protein sequence ID" value="NKC34638.1"/>
    <property type="molecule type" value="Genomic_DNA"/>
</dbReference>
<gene>
    <name evidence="1" type="ORF">HEQ75_27585</name>
</gene>
<dbReference type="RefSeq" id="WP_168035327.1">
    <property type="nucleotide sequence ID" value="NZ_JAAVNE010000120.1"/>
</dbReference>
<comment type="caution">
    <text evidence="1">The sequence shown here is derived from an EMBL/GenBank/DDBJ whole genome shotgun (WGS) entry which is preliminary data.</text>
</comment>
<reference evidence="1 2" key="1">
    <citation type="submission" date="2020-03" db="EMBL/GenBank/DDBJ databases">
        <title>Roseomonas selenitidurans sp. nov. isolated from urban soil.</title>
        <authorList>
            <person name="Liu H."/>
        </authorList>
    </citation>
    <scope>NUCLEOTIDE SEQUENCE [LARGE SCALE GENOMIC DNA]</scope>
    <source>
        <strain evidence="1 2">BU-1</strain>
    </source>
</reference>
<evidence type="ECO:0008006" key="3">
    <source>
        <dbReference type="Google" id="ProtNLM"/>
    </source>
</evidence>
<protein>
    <recommendedName>
        <fullName evidence="3">ADP-ribosylglycohydrolase</fullName>
    </recommendedName>
</protein>
<proteinExistence type="predicted"/>
<sequence length="77" mass="8096">MDRHIGKACDSAGIWAVGIGDALGDHAMSTAFGAVFEDLLGPELSDGRNLADAYWPAAGSMDTEFSLNRPSARMPRG</sequence>
<organism evidence="1 2">
    <name type="scientific">Falsiroseomonas selenitidurans</name>
    <dbReference type="NCBI Taxonomy" id="2716335"/>
    <lineage>
        <taxon>Bacteria</taxon>
        <taxon>Pseudomonadati</taxon>
        <taxon>Pseudomonadota</taxon>
        <taxon>Alphaproteobacteria</taxon>
        <taxon>Acetobacterales</taxon>
        <taxon>Roseomonadaceae</taxon>
        <taxon>Falsiroseomonas</taxon>
    </lineage>
</organism>
<keyword evidence="2" id="KW-1185">Reference proteome</keyword>
<evidence type="ECO:0000313" key="2">
    <source>
        <dbReference type="Proteomes" id="UP000787635"/>
    </source>
</evidence>
<accession>A0ABX1ECF0</accession>